<comment type="caution">
    <text evidence="2">The sequence shown here is derived from an EMBL/GenBank/DDBJ whole genome shotgun (WGS) entry which is preliminary data.</text>
</comment>
<organism evidence="2 3">
    <name type="scientific">Gemmata palustris</name>
    <dbReference type="NCBI Taxonomy" id="2822762"/>
    <lineage>
        <taxon>Bacteria</taxon>
        <taxon>Pseudomonadati</taxon>
        <taxon>Planctomycetota</taxon>
        <taxon>Planctomycetia</taxon>
        <taxon>Gemmatales</taxon>
        <taxon>Gemmataceae</taxon>
        <taxon>Gemmata</taxon>
    </lineage>
</organism>
<keyword evidence="1" id="KW-1133">Transmembrane helix</keyword>
<gene>
    <name evidence="2" type="ORF">J8F10_11130</name>
</gene>
<evidence type="ECO:0000256" key="1">
    <source>
        <dbReference type="SAM" id="Phobius"/>
    </source>
</evidence>
<dbReference type="RefSeq" id="WP_210653896.1">
    <property type="nucleotide sequence ID" value="NZ_JAGKQQ010000001.1"/>
</dbReference>
<feature type="transmembrane region" description="Helical" evidence="1">
    <location>
        <begin position="104"/>
        <end position="125"/>
    </location>
</feature>
<accession>A0ABS5BQ24</accession>
<feature type="transmembrane region" description="Helical" evidence="1">
    <location>
        <begin position="12"/>
        <end position="31"/>
    </location>
</feature>
<evidence type="ECO:0000313" key="2">
    <source>
        <dbReference type="EMBL" id="MBP3955837.1"/>
    </source>
</evidence>
<proteinExistence type="predicted"/>
<sequence>MPPEPPPPINLIRVFDFYVTLMFVISLVRRWDVYVNAVRILIGVQGRWPKLIARLSEHSSLILNWSFFRPAILALALTVVQLIVSRAIFPLAVLTGPQLQQEWWWVPIIFVPLVPMLAVDVYFVVRVGKFDHDETVKYFDQAETWLGWKGPVVRALTLGLVNPHKMVDDEVRKSLQDYRSTLNASLWWVSVQIGLRLLFGLTLWTVWAIHSL</sequence>
<keyword evidence="3" id="KW-1185">Reference proteome</keyword>
<keyword evidence="1" id="KW-0812">Transmembrane</keyword>
<protein>
    <submittedName>
        <fullName evidence="2">Uncharacterized protein</fullName>
    </submittedName>
</protein>
<feature type="transmembrane region" description="Helical" evidence="1">
    <location>
        <begin position="61"/>
        <end position="84"/>
    </location>
</feature>
<feature type="transmembrane region" description="Helical" evidence="1">
    <location>
        <begin position="186"/>
        <end position="209"/>
    </location>
</feature>
<dbReference type="Proteomes" id="UP000676565">
    <property type="component" value="Unassembled WGS sequence"/>
</dbReference>
<reference evidence="2 3" key="1">
    <citation type="submission" date="2021-04" db="EMBL/GenBank/DDBJ databases">
        <authorList>
            <person name="Ivanova A."/>
        </authorList>
    </citation>
    <scope>NUCLEOTIDE SEQUENCE [LARGE SCALE GENOMIC DNA]</scope>
    <source>
        <strain evidence="2 3">G18</strain>
    </source>
</reference>
<name>A0ABS5BQ24_9BACT</name>
<keyword evidence="1" id="KW-0472">Membrane</keyword>
<evidence type="ECO:0000313" key="3">
    <source>
        <dbReference type="Proteomes" id="UP000676565"/>
    </source>
</evidence>
<dbReference type="EMBL" id="JAGKQQ010000001">
    <property type="protein sequence ID" value="MBP3955837.1"/>
    <property type="molecule type" value="Genomic_DNA"/>
</dbReference>